<evidence type="ECO:0000256" key="3">
    <source>
        <dbReference type="SAM" id="Phobius"/>
    </source>
</evidence>
<dbReference type="InterPro" id="IPR006143">
    <property type="entry name" value="RND_pump_MFP"/>
</dbReference>
<feature type="coiled-coil region" evidence="2">
    <location>
        <begin position="160"/>
        <end position="187"/>
    </location>
</feature>
<dbReference type="InterPro" id="IPR058624">
    <property type="entry name" value="MdtA-like_HH"/>
</dbReference>
<organism evidence="7 8">
    <name type="scientific">Rhizomicrobium palustre</name>
    <dbReference type="NCBI Taxonomy" id="189966"/>
    <lineage>
        <taxon>Bacteria</taxon>
        <taxon>Pseudomonadati</taxon>
        <taxon>Pseudomonadota</taxon>
        <taxon>Alphaproteobacteria</taxon>
        <taxon>Micropepsales</taxon>
        <taxon>Micropepsaceae</taxon>
        <taxon>Rhizomicrobium</taxon>
    </lineage>
</organism>
<evidence type="ECO:0000313" key="8">
    <source>
        <dbReference type="Proteomes" id="UP000570514"/>
    </source>
</evidence>
<keyword evidence="8" id="KW-1185">Reference proteome</keyword>
<dbReference type="Pfam" id="PF25876">
    <property type="entry name" value="HH_MFP_RND"/>
    <property type="match status" value="1"/>
</dbReference>
<dbReference type="Gene3D" id="2.40.420.20">
    <property type="match status" value="1"/>
</dbReference>
<feature type="domain" description="Multidrug resistance protein MdtA-like alpha-helical hairpin" evidence="4">
    <location>
        <begin position="127"/>
        <end position="185"/>
    </location>
</feature>
<feature type="transmembrane region" description="Helical" evidence="3">
    <location>
        <begin position="28"/>
        <end position="51"/>
    </location>
</feature>
<keyword evidence="3" id="KW-0472">Membrane</keyword>
<dbReference type="InterPro" id="IPR058625">
    <property type="entry name" value="MdtA-like_BSH"/>
</dbReference>
<dbReference type="GO" id="GO:0015562">
    <property type="term" value="F:efflux transmembrane transporter activity"/>
    <property type="evidence" value="ECO:0007669"/>
    <property type="project" value="TreeGrafter"/>
</dbReference>
<feature type="domain" description="Multidrug resistance protein MdtA-like barrel-sandwich hybrid" evidence="5">
    <location>
        <begin position="93"/>
        <end position="214"/>
    </location>
</feature>
<keyword evidence="2" id="KW-0175">Coiled coil</keyword>
<dbReference type="GO" id="GO:1990281">
    <property type="term" value="C:efflux pump complex"/>
    <property type="evidence" value="ECO:0007669"/>
    <property type="project" value="TreeGrafter"/>
</dbReference>
<comment type="similarity">
    <text evidence="1">Belongs to the membrane fusion protein (MFP) (TC 8.A.1) family.</text>
</comment>
<comment type="caution">
    <text evidence="7">The sequence shown here is derived from an EMBL/GenBank/DDBJ whole genome shotgun (WGS) entry which is preliminary data.</text>
</comment>
<keyword evidence="3" id="KW-1133">Transmembrane helix</keyword>
<gene>
    <name evidence="7" type="ORF">FHS83_001749</name>
</gene>
<dbReference type="AlphaFoldDB" id="A0A846MZA6"/>
<dbReference type="NCBIfam" id="TIGR01730">
    <property type="entry name" value="RND_mfp"/>
    <property type="match status" value="1"/>
</dbReference>
<dbReference type="Proteomes" id="UP000570514">
    <property type="component" value="Unassembled WGS sequence"/>
</dbReference>
<dbReference type="Pfam" id="PF25917">
    <property type="entry name" value="BSH_RND"/>
    <property type="match status" value="1"/>
</dbReference>
<feature type="domain" description="CusB-like beta-barrel" evidence="6">
    <location>
        <begin position="225"/>
        <end position="295"/>
    </location>
</feature>
<dbReference type="Gene3D" id="2.40.30.170">
    <property type="match status" value="1"/>
</dbReference>
<evidence type="ECO:0000313" key="7">
    <source>
        <dbReference type="EMBL" id="NIK88431.1"/>
    </source>
</evidence>
<evidence type="ECO:0000259" key="4">
    <source>
        <dbReference type="Pfam" id="PF25876"/>
    </source>
</evidence>
<accession>A0A846MZA6</accession>
<sequence length="398" mass="42921">MAREETLRDGSALAMQSSGRFMTGRMRWVLIISGIVFALLILWLKFVPWLFMNVIMSKSDFIQPQAVSTTHAVKLPWQGQVSSVGTLHAVQGADMAAEVAGIVTKINFQPGQDVQKGDLLIQLRDDSDRGTLAALRATADQYTVTYKRNAALAQSNAISKQAYDQALANWKSAVAQAEAQAAMVEKKAIRAPFSGRIGIRQVDVGQYVNAGTTMVTLQQLDPINVDFTVAQQQAVILKPGDPITVTTDAVPGKVFKGKILALDPKVDSATRNVRVRAEISNPGKILLPGMFANVSTDIGTPRPQLTLPQTAVTYNPYGDVVYVVTPAKNDKGKDILVANQRFVTVGETRGDQVAILSGITEKDVVVSAGQLKLKNGAVVFVNNSIRMPNDAAPNPIQQ</sequence>
<dbReference type="Gene3D" id="1.10.287.470">
    <property type="entry name" value="Helix hairpin bin"/>
    <property type="match status" value="1"/>
</dbReference>
<dbReference type="EMBL" id="JAASRM010000001">
    <property type="protein sequence ID" value="NIK88431.1"/>
    <property type="molecule type" value="Genomic_DNA"/>
</dbReference>
<keyword evidence="3" id="KW-0812">Transmembrane</keyword>
<reference evidence="7 8" key="1">
    <citation type="submission" date="2020-03" db="EMBL/GenBank/DDBJ databases">
        <title>Genomic Encyclopedia of Type Strains, Phase IV (KMG-IV): sequencing the most valuable type-strain genomes for metagenomic binning, comparative biology and taxonomic classification.</title>
        <authorList>
            <person name="Goeker M."/>
        </authorList>
    </citation>
    <scope>NUCLEOTIDE SEQUENCE [LARGE SCALE GENOMIC DNA]</scope>
    <source>
        <strain evidence="7 8">DSM 19867</strain>
    </source>
</reference>
<evidence type="ECO:0000256" key="1">
    <source>
        <dbReference type="ARBA" id="ARBA00009477"/>
    </source>
</evidence>
<name>A0A846MZA6_9PROT</name>
<evidence type="ECO:0000256" key="2">
    <source>
        <dbReference type="SAM" id="Coils"/>
    </source>
</evidence>
<evidence type="ECO:0000259" key="6">
    <source>
        <dbReference type="Pfam" id="PF25954"/>
    </source>
</evidence>
<dbReference type="Gene3D" id="2.40.50.100">
    <property type="match status" value="1"/>
</dbReference>
<proteinExistence type="inferred from homology"/>
<protein>
    <submittedName>
        <fullName evidence="7">Membrane fusion protein (Multidrug efflux system)</fullName>
    </submittedName>
</protein>
<dbReference type="Pfam" id="PF25954">
    <property type="entry name" value="Beta-barrel_RND_2"/>
    <property type="match status" value="1"/>
</dbReference>
<evidence type="ECO:0000259" key="5">
    <source>
        <dbReference type="Pfam" id="PF25917"/>
    </source>
</evidence>
<dbReference type="SUPFAM" id="SSF111369">
    <property type="entry name" value="HlyD-like secretion proteins"/>
    <property type="match status" value="1"/>
</dbReference>
<dbReference type="FunFam" id="2.40.30.170:FF:000010">
    <property type="entry name" value="Efflux RND transporter periplasmic adaptor subunit"/>
    <property type="match status" value="1"/>
</dbReference>
<dbReference type="InterPro" id="IPR058792">
    <property type="entry name" value="Beta-barrel_RND_2"/>
</dbReference>
<dbReference type="RefSeq" id="WP_167082609.1">
    <property type="nucleotide sequence ID" value="NZ_BAAADC010000001.1"/>
</dbReference>
<dbReference type="PANTHER" id="PTHR30469:SF11">
    <property type="entry name" value="BLL4320 PROTEIN"/>
    <property type="match status" value="1"/>
</dbReference>
<dbReference type="PANTHER" id="PTHR30469">
    <property type="entry name" value="MULTIDRUG RESISTANCE PROTEIN MDTA"/>
    <property type="match status" value="1"/>
</dbReference>